<name>A0A8H6ISW3_9PEZI</name>
<organism evidence="3 4">
    <name type="scientific">Colletotrichum sojae</name>
    <dbReference type="NCBI Taxonomy" id="2175907"/>
    <lineage>
        <taxon>Eukaryota</taxon>
        <taxon>Fungi</taxon>
        <taxon>Dikarya</taxon>
        <taxon>Ascomycota</taxon>
        <taxon>Pezizomycotina</taxon>
        <taxon>Sordariomycetes</taxon>
        <taxon>Hypocreomycetidae</taxon>
        <taxon>Glomerellales</taxon>
        <taxon>Glomerellaceae</taxon>
        <taxon>Colletotrichum</taxon>
        <taxon>Colletotrichum orchidearum species complex</taxon>
    </lineage>
</organism>
<evidence type="ECO:0000256" key="1">
    <source>
        <dbReference type="SAM" id="MobiDB-lite"/>
    </source>
</evidence>
<feature type="transmembrane region" description="Helical" evidence="2">
    <location>
        <begin position="135"/>
        <end position="153"/>
    </location>
</feature>
<keyword evidence="4" id="KW-1185">Reference proteome</keyword>
<feature type="region of interest" description="Disordered" evidence="1">
    <location>
        <begin position="1"/>
        <end position="52"/>
    </location>
</feature>
<reference evidence="3 4" key="1">
    <citation type="journal article" date="2020" name="Phytopathology">
        <title>Genome Sequence Resources of Colletotrichum truncatum, C. plurivorum, C. musicola, and C. sojae: Four Species Pathogenic to Soybean (Glycine max).</title>
        <authorList>
            <person name="Rogerio F."/>
            <person name="Boufleur T.R."/>
            <person name="Ciampi-Guillardi M."/>
            <person name="Sukno S.A."/>
            <person name="Thon M.R."/>
            <person name="Massola Junior N.S."/>
            <person name="Baroncelli R."/>
        </authorList>
    </citation>
    <scope>NUCLEOTIDE SEQUENCE [LARGE SCALE GENOMIC DNA]</scope>
    <source>
        <strain evidence="3 4">LFN0009</strain>
    </source>
</reference>
<feature type="compositionally biased region" description="Basic and acidic residues" evidence="1">
    <location>
        <begin position="21"/>
        <end position="30"/>
    </location>
</feature>
<keyword evidence="2" id="KW-0812">Transmembrane</keyword>
<evidence type="ECO:0000313" key="4">
    <source>
        <dbReference type="Proteomes" id="UP000652219"/>
    </source>
</evidence>
<proteinExistence type="predicted"/>
<dbReference type="EMBL" id="WIGN01000400">
    <property type="protein sequence ID" value="KAF6794963.1"/>
    <property type="molecule type" value="Genomic_DNA"/>
</dbReference>
<evidence type="ECO:0000313" key="3">
    <source>
        <dbReference type="EMBL" id="KAF6794963.1"/>
    </source>
</evidence>
<keyword evidence="2" id="KW-0472">Membrane</keyword>
<protein>
    <submittedName>
        <fullName evidence="3">Uncharacterized protein</fullName>
    </submittedName>
</protein>
<evidence type="ECO:0000256" key="2">
    <source>
        <dbReference type="SAM" id="Phobius"/>
    </source>
</evidence>
<dbReference type="Proteomes" id="UP000652219">
    <property type="component" value="Unassembled WGS sequence"/>
</dbReference>
<feature type="compositionally biased region" description="Polar residues" evidence="1">
    <location>
        <begin position="1"/>
        <end position="18"/>
    </location>
</feature>
<sequence length="212" mass="23791">MAGTITSGKKKSMSQSSPILHRPERAKTAESRAFLGDIQSSTSKRRSPPSRTWFNLPTPTPARFYRPYAIVDAACLLQLLDVRRRRRVSNAALSENLRREFALGDDRLFILGEGELLDLSASLSTMASNRRRHHLVVLHYLTAWYCFVFRLGLPKATPLYVNMHGVTIPLRTDAANSQIMDLSILQRPATSPPLSGVIFVRDDLAPYNTARI</sequence>
<gene>
    <name evidence="3" type="ORF">CSOJ01_13579</name>
</gene>
<dbReference type="AlphaFoldDB" id="A0A8H6ISW3"/>
<keyword evidence="2" id="KW-1133">Transmembrane helix</keyword>
<comment type="caution">
    <text evidence="3">The sequence shown here is derived from an EMBL/GenBank/DDBJ whole genome shotgun (WGS) entry which is preliminary data.</text>
</comment>
<accession>A0A8H6ISW3</accession>